<organism evidence="2 3">
    <name type="scientific">Hypholoma sublateritium (strain FD-334 SS-4)</name>
    <dbReference type="NCBI Taxonomy" id="945553"/>
    <lineage>
        <taxon>Eukaryota</taxon>
        <taxon>Fungi</taxon>
        <taxon>Dikarya</taxon>
        <taxon>Basidiomycota</taxon>
        <taxon>Agaricomycotina</taxon>
        <taxon>Agaricomycetes</taxon>
        <taxon>Agaricomycetidae</taxon>
        <taxon>Agaricales</taxon>
        <taxon>Agaricineae</taxon>
        <taxon>Strophariaceae</taxon>
        <taxon>Hypholoma</taxon>
    </lineage>
</organism>
<dbReference type="InterPro" id="IPR040521">
    <property type="entry name" value="KDZ"/>
</dbReference>
<feature type="domain" description="CxC2-like cysteine cluster KDZ transposase-associated" evidence="1">
    <location>
        <begin position="81"/>
        <end position="169"/>
    </location>
</feature>
<dbReference type="Proteomes" id="UP000054270">
    <property type="component" value="Unassembled WGS sequence"/>
</dbReference>
<dbReference type="OrthoDB" id="3214502at2759"/>
<dbReference type="InterPro" id="IPR041457">
    <property type="entry name" value="CxC2_KDZ-assoc"/>
</dbReference>
<evidence type="ECO:0000313" key="2">
    <source>
        <dbReference type="EMBL" id="KJA13069.1"/>
    </source>
</evidence>
<proteinExistence type="predicted"/>
<dbReference type="EMBL" id="KN817793">
    <property type="protein sequence ID" value="KJA13069.1"/>
    <property type="molecule type" value="Genomic_DNA"/>
</dbReference>
<feature type="non-terminal residue" evidence="2">
    <location>
        <position position="1"/>
    </location>
</feature>
<dbReference type="Pfam" id="PF18758">
    <property type="entry name" value="KDZ"/>
    <property type="match status" value="1"/>
</dbReference>
<dbReference type="STRING" id="945553.A0A0D2N1I5"/>
<evidence type="ECO:0000313" key="3">
    <source>
        <dbReference type="Proteomes" id="UP000054270"/>
    </source>
</evidence>
<evidence type="ECO:0000259" key="1">
    <source>
        <dbReference type="Pfam" id="PF18803"/>
    </source>
</evidence>
<keyword evidence="3" id="KW-1185">Reference proteome</keyword>
<sequence>YRSDYLDEDIRWEGRGDFRNDTRCPDCLSRGRSPPAQAEYRCLDCFIPDLVCVECCVKRHQRHPFHVVEKWTGKTFCRTSLKALGLRIHLNHAGMRCPLPIECHREFRVLHTNGIHDLLRRGLYPASQVSTRTCVTFTLLRLIHLLSLTSKISMYDLYRALERLTNNSGGDAPKSRYRPLLRVGLQWRHLKMLKRAGRAHDEAGVAATRDGELAVMCPSCPHPGINLPEGWDEAPKEQAFLYQLLLCMDANFRLKNQLVSNWSQDPGLGIGWAYMVRREPYEAYVLSRADDADISTCVGFQALAQALTRFSKGLRYTGVGGVFCGRGEMFMPNGVGNLQKGERYANMDYIIASAMTHFHELRSVGLSYDICCQWYPNMHQRMTGWPEQLRIPPTLATRPLIPKFHEPAHNEKAHEQYSFNLAVGFGKSDGEVPERGWAGHNGLGNTTKTQGPGSRHDVLDDHFGSWNWVKYRTMGMYFFIFLVHRPVVLTSLQGLRLFGNTRRRSLSEIGRRRPIVASLSPFLGTWLGTGITCASYGRRTAFPRQNPTPTK</sequence>
<dbReference type="Pfam" id="PF18803">
    <property type="entry name" value="CxC2"/>
    <property type="match status" value="1"/>
</dbReference>
<dbReference type="AlphaFoldDB" id="A0A0D2N1I5"/>
<protein>
    <recommendedName>
        <fullName evidence="1">CxC2-like cysteine cluster KDZ transposase-associated domain-containing protein</fullName>
    </recommendedName>
</protein>
<dbReference type="OMA" id="FRRERAC"/>
<gene>
    <name evidence="2" type="ORF">HYPSUDRAFT_151988</name>
</gene>
<name>A0A0D2N1I5_HYPSF</name>
<dbReference type="PANTHER" id="PTHR33104">
    <property type="entry name" value="SI:DKEY-29D5.2"/>
    <property type="match status" value="1"/>
</dbReference>
<reference evidence="3" key="1">
    <citation type="submission" date="2014-04" db="EMBL/GenBank/DDBJ databases">
        <title>Evolutionary Origins and Diversification of the Mycorrhizal Mutualists.</title>
        <authorList>
            <consortium name="DOE Joint Genome Institute"/>
            <consortium name="Mycorrhizal Genomics Consortium"/>
            <person name="Kohler A."/>
            <person name="Kuo A."/>
            <person name="Nagy L.G."/>
            <person name="Floudas D."/>
            <person name="Copeland A."/>
            <person name="Barry K.W."/>
            <person name="Cichocki N."/>
            <person name="Veneault-Fourrey C."/>
            <person name="LaButti K."/>
            <person name="Lindquist E.A."/>
            <person name="Lipzen A."/>
            <person name="Lundell T."/>
            <person name="Morin E."/>
            <person name="Murat C."/>
            <person name="Riley R."/>
            <person name="Ohm R."/>
            <person name="Sun H."/>
            <person name="Tunlid A."/>
            <person name="Henrissat B."/>
            <person name="Grigoriev I.V."/>
            <person name="Hibbett D.S."/>
            <person name="Martin F."/>
        </authorList>
    </citation>
    <scope>NUCLEOTIDE SEQUENCE [LARGE SCALE GENOMIC DNA]</scope>
    <source>
        <strain evidence="3">FD-334 SS-4</strain>
    </source>
</reference>
<accession>A0A0D2N1I5</accession>
<dbReference type="PANTHER" id="PTHR33104:SF2">
    <property type="entry name" value="CXC3 LIKE CYSTEINE CLUSTER DOMAIN-CONTAINING PROTEIN"/>
    <property type="match status" value="1"/>
</dbReference>